<dbReference type="Gene3D" id="1.10.10.60">
    <property type="entry name" value="Homeodomain-like"/>
    <property type="match status" value="1"/>
</dbReference>
<dbReference type="PROSITE" id="PS50977">
    <property type="entry name" value="HTH_TETR_2"/>
    <property type="match status" value="1"/>
</dbReference>
<organism evidence="6 7">
    <name type="scientific">Nocardioides acrostichi</name>
    <dbReference type="NCBI Taxonomy" id="2784339"/>
    <lineage>
        <taxon>Bacteria</taxon>
        <taxon>Bacillati</taxon>
        <taxon>Actinomycetota</taxon>
        <taxon>Actinomycetes</taxon>
        <taxon>Propionibacteriales</taxon>
        <taxon>Nocardioidaceae</taxon>
        <taxon>Nocardioides</taxon>
    </lineage>
</organism>
<dbReference type="AlphaFoldDB" id="A0A930V070"/>
<dbReference type="GO" id="GO:0045892">
    <property type="term" value="P:negative regulation of DNA-templated transcription"/>
    <property type="evidence" value="ECO:0007669"/>
    <property type="project" value="InterPro"/>
</dbReference>
<keyword evidence="7" id="KW-1185">Reference proteome</keyword>
<feature type="DNA-binding region" description="H-T-H motif" evidence="4">
    <location>
        <begin position="36"/>
        <end position="55"/>
    </location>
</feature>
<gene>
    <name evidence="6" type="ORF">ISG29_07130</name>
</gene>
<dbReference type="Gene3D" id="1.10.357.10">
    <property type="entry name" value="Tetracycline Repressor, domain 2"/>
    <property type="match status" value="1"/>
</dbReference>
<protein>
    <submittedName>
        <fullName evidence="6">TetR/AcrR family transcriptional regulator</fullName>
    </submittedName>
</protein>
<evidence type="ECO:0000259" key="5">
    <source>
        <dbReference type="PROSITE" id="PS50977"/>
    </source>
</evidence>
<dbReference type="InterPro" id="IPR004111">
    <property type="entry name" value="Repressor_TetR_C"/>
</dbReference>
<dbReference type="InterPro" id="IPR036271">
    <property type="entry name" value="Tet_transcr_reg_TetR-rel_C_sf"/>
</dbReference>
<dbReference type="GO" id="GO:0003700">
    <property type="term" value="F:DNA-binding transcription factor activity"/>
    <property type="evidence" value="ECO:0007669"/>
    <property type="project" value="TreeGrafter"/>
</dbReference>
<feature type="domain" description="HTH tetR-type" evidence="5">
    <location>
        <begin position="13"/>
        <end position="73"/>
    </location>
</feature>
<reference evidence="6" key="1">
    <citation type="submission" date="2020-11" db="EMBL/GenBank/DDBJ databases">
        <title>Nocardioides sp. CBS4Y-1, whole genome shotgun sequence.</title>
        <authorList>
            <person name="Tuo L."/>
        </authorList>
    </citation>
    <scope>NUCLEOTIDE SEQUENCE</scope>
    <source>
        <strain evidence="6">CBS4Y-1</strain>
    </source>
</reference>
<evidence type="ECO:0000256" key="1">
    <source>
        <dbReference type="ARBA" id="ARBA00023015"/>
    </source>
</evidence>
<evidence type="ECO:0000313" key="6">
    <source>
        <dbReference type="EMBL" id="MBF4161461.1"/>
    </source>
</evidence>
<dbReference type="Pfam" id="PF02909">
    <property type="entry name" value="TetR_C_1"/>
    <property type="match status" value="1"/>
</dbReference>
<dbReference type="PANTHER" id="PTHR30055:SF151">
    <property type="entry name" value="TRANSCRIPTIONAL REGULATORY PROTEIN"/>
    <property type="match status" value="1"/>
</dbReference>
<comment type="caution">
    <text evidence="6">The sequence shown here is derived from an EMBL/GenBank/DDBJ whole genome shotgun (WGS) entry which is preliminary data.</text>
</comment>
<dbReference type="RefSeq" id="WP_194502670.1">
    <property type="nucleotide sequence ID" value="NZ_JADIVZ010000002.1"/>
</dbReference>
<evidence type="ECO:0000313" key="7">
    <source>
        <dbReference type="Proteomes" id="UP000656804"/>
    </source>
</evidence>
<keyword evidence="2 4" id="KW-0238">DNA-binding</keyword>
<dbReference type="PANTHER" id="PTHR30055">
    <property type="entry name" value="HTH-TYPE TRANSCRIPTIONAL REGULATOR RUTR"/>
    <property type="match status" value="1"/>
</dbReference>
<dbReference type="GO" id="GO:0000976">
    <property type="term" value="F:transcription cis-regulatory region binding"/>
    <property type="evidence" value="ECO:0007669"/>
    <property type="project" value="TreeGrafter"/>
</dbReference>
<name>A0A930V070_9ACTN</name>
<dbReference type="SUPFAM" id="SSF48498">
    <property type="entry name" value="Tetracyclin repressor-like, C-terminal domain"/>
    <property type="match status" value="1"/>
</dbReference>
<dbReference type="InterPro" id="IPR001647">
    <property type="entry name" value="HTH_TetR"/>
</dbReference>
<keyword evidence="3" id="KW-0804">Transcription</keyword>
<dbReference type="InterPro" id="IPR050109">
    <property type="entry name" value="HTH-type_TetR-like_transc_reg"/>
</dbReference>
<evidence type="ECO:0000256" key="3">
    <source>
        <dbReference type="ARBA" id="ARBA00023163"/>
    </source>
</evidence>
<accession>A0A930V070</accession>
<keyword evidence="1" id="KW-0805">Transcription regulation</keyword>
<evidence type="ECO:0000256" key="2">
    <source>
        <dbReference type="ARBA" id="ARBA00023125"/>
    </source>
</evidence>
<dbReference type="Proteomes" id="UP000656804">
    <property type="component" value="Unassembled WGS sequence"/>
</dbReference>
<dbReference type="EMBL" id="JADIVZ010000002">
    <property type="protein sequence ID" value="MBF4161461.1"/>
    <property type="molecule type" value="Genomic_DNA"/>
</dbReference>
<dbReference type="InterPro" id="IPR009057">
    <property type="entry name" value="Homeodomain-like_sf"/>
</dbReference>
<proteinExistence type="predicted"/>
<dbReference type="SUPFAM" id="SSF46689">
    <property type="entry name" value="Homeodomain-like"/>
    <property type="match status" value="1"/>
</dbReference>
<evidence type="ECO:0000256" key="4">
    <source>
        <dbReference type="PROSITE-ProRule" id="PRU00335"/>
    </source>
</evidence>
<sequence length="243" mass="26178">MPARAPRRPRRATHSREQIVETAIAVLDREGAAGLTLRGLAAELGGGLGSVYWYVEGKRELMELCCDVLFGRAVDLGVGDAEFSSPPMDVDLDGLPEAVQHGAVGVRRLAMALFGELMAHPWLAAQSQLVGAGRVEGMRFWDALGRQLAVMGLSPQQQFIGSTAVIGYVMGVSAEMMSQDAHADPGTSKEEQLRTFADSWQGPEYEGLDWLRSIGEEFAAHDDTEQFAGGLDLLVTGLVHRAV</sequence>